<feature type="transmembrane region" description="Helical" evidence="1">
    <location>
        <begin position="397"/>
        <end position="418"/>
    </location>
</feature>
<gene>
    <name evidence="3" type="ORF">PAHAL_7G034200</name>
</gene>
<sequence length="749" mass="84760">MCGPCLAVTIVSRRRATGAVPGAAIFRAVRAAAGRVRGSARQRGGLRQRLRRLLGVCLPVNVPVAPSSSCTYPKMGGHQNLHVYFTKVLKPRVAAGWLLDFWNGWATEILVILSLTQQVILLFFSGIRRRQGRSSKRLLLWLAYQLADSTAMYALGNLSLSSTLRQHRLVAFWAPFLLLHLAGPDNITAYSFEDNKLWRRHLLTLVVQVLGAGYVVYKHITGSGILFSLGTTLMTTVAVVKFCEKTWALRCADFSIIRESLEAEDTEQQGKCDLYLEDEPPQGGFKGKVVDKEEFLMRRAHAVFRVCKSAMVDSSENPGTYVVGILTHLKKNEMGYMWTLTEMELSLMYDILYTKAPVLHTLPGYCIRVVSPLAVVASFLLFLFYGREGNRSTDITITYVLLGSAFLMEMTSLLSALWSTWTFSFLCATQWSGLRHSALCLERWHKLRRMVLSLRRLAHSTRIAGFFRLSRRWSGTMGQYNMLEMCTARPGRLARILGYSMPAVGVPNGLKDLVVVYIEHMIESGYVNTLGMVRDKWGTEALKRWRKHIAIEDNFLGAELQEGIIIWHIATDIFLANRHNNNPEDKQRVKEVQTLSNYMMFLLVKRPDMLPGLAQNKLYQWTKRSLDTQWNDIISNGLISDPGFQPSENLASALYEKELSGPFVQKFRLSLAIKLAKILVSSTNKPNNTLQLVYEVWADFLIYTANRCSRESHAKKLNSGGEFTTLVWLMTDHLHQVDVNRHVYAAPSE</sequence>
<keyword evidence="1" id="KW-1133">Transmembrane helix</keyword>
<dbReference type="EMBL" id="CM008052">
    <property type="protein sequence ID" value="PVH34796.1"/>
    <property type="molecule type" value="Genomic_DNA"/>
</dbReference>
<proteinExistence type="predicted"/>
<feature type="transmembrane region" description="Helical" evidence="1">
    <location>
        <begin position="201"/>
        <end position="217"/>
    </location>
</feature>
<organism evidence="3">
    <name type="scientific">Panicum hallii</name>
    <dbReference type="NCBI Taxonomy" id="206008"/>
    <lineage>
        <taxon>Eukaryota</taxon>
        <taxon>Viridiplantae</taxon>
        <taxon>Streptophyta</taxon>
        <taxon>Embryophyta</taxon>
        <taxon>Tracheophyta</taxon>
        <taxon>Spermatophyta</taxon>
        <taxon>Magnoliopsida</taxon>
        <taxon>Liliopsida</taxon>
        <taxon>Poales</taxon>
        <taxon>Poaceae</taxon>
        <taxon>PACMAD clade</taxon>
        <taxon>Panicoideae</taxon>
        <taxon>Panicodae</taxon>
        <taxon>Paniceae</taxon>
        <taxon>Panicinae</taxon>
        <taxon>Panicum</taxon>
        <taxon>Panicum sect. Panicum</taxon>
    </lineage>
</organism>
<dbReference type="AlphaFoldDB" id="A0A2T8IAT2"/>
<dbReference type="InterPro" id="IPR025315">
    <property type="entry name" value="DUF4220"/>
</dbReference>
<dbReference type="Pfam" id="PF04578">
    <property type="entry name" value="DUF594"/>
    <property type="match status" value="1"/>
</dbReference>
<feature type="transmembrane region" description="Helical" evidence="1">
    <location>
        <begin position="365"/>
        <end position="385"/>
    </location>
</feature>
<keyword evidence="1" id="KW-0812">Transmembrane</keyword>
<dbReference type="Gramene" id="PVH34796">
    <property type="protein sequence ID" value="PVH34796"/>
    <property type="gene ID" value="PAHAL_7G034200"/>
</dbReference>
<feature type="transmembrane region" description="Helical" evidence="1">
    <location>
        <begin position="170"/>
        <end position="189"/>
    </location>
</feature>
<dbReference type="InterPro" id="IPR007658">
    <property type="entry name" value="DUF594"/>
</dbReference>
<dbReference type="PANTHER" id="PTHR31325">
    <property type="entry name" value="OS01G0798800 PROTEIN-RELATED"/>
    <property type="match status" value="1"/>
</dbReference>
<reference evidence="3" key="1">
    <citation type="submission" date="2018-04" db="EMBL/GenBank/DDBJ databases">
        <title>WGS assembly of Panicum hallii.</title>
        <authorList>
            <person name="Lovell J."/>
            <person name="Jenkins J."/>
            <person name="Lowry D."/>
            <person name="Mamidi S."/>
            <person name="Sreedasyam A."/>
            <person name="Weng X."/>
            <person name="Barry K."/>
            <person name="Bonette J."/>
            <person name="Campitelli B."/>
            <person name="Daum C."/>
            <person name="Gordon S."/>
            <person name="Gould B."/>
            <person name="Lipzen A."/>
            <person name="Macqueen A."/>
            <person name="Palacio-Mejia J."/>
            <person name="Plott C."/>
            <person name="Shakirov E."/>
            <person name="Shu S."/>
            <person name="Yoshinaga Y."/>
            <person name="Zane M."/>
            <person name="Rokhsar D."/>
            <person name="Grimwood J."/>
            <person name="Schmutz J."/>
            <person name="Juenger T."/>
        </authorList>
    </citation>
    <scope>NUCLEOTIDE SEQUENCE [LARGE SCALE GENOMIC DNA]</scope>
    <source>
        <strain evidence="3">FIL2</strain>
    </source>
</reference>
<evidence type="ECO:0000256" key="1">
    <source>
        <dbReference type="SAM" id="Phobius"/>
    </source>
</evidence>
<feature type="domain" description="DUF4220" evidence="2">
    <location>
        <begin position="141"/>
        <end position="484"/>
    </location>
</feature>
<evidence type="ECO:0000259" key="2">
    <source>
        <dbReference type="Pfam" id="PF13968"/>
    </source>
</evidence>
<feature type="transmembrane region" description="Helical" evidence="1">
    <location>
        <begin position="105"/>
        <end position="126"/>
    </location>
</feature>
<evidence type="ECO:0000313" key="3">
    <source>
        <dbReference type="EMBL" id="PVH34796.1"/>
    </source>
</evidence>
<name>A0A2T8IAT2_9POAL</name>
<protein>
    <recommendedName>
        <fullName evidence="2">DUF4220 domain-containing protein</fullName>
    </recommendedName>
</protein>
<dbReference type="Proteomes" id="UP000243499">
    <property type="component" value="Chromosome 7"/>
</dbReference>
<feature type="transmembrane region" description="Helical" evidence="1">
    <location>
        <begin position="138"/>
        <end position="158"/>
    </location>
</feature>
<accession>A0A2T8IAT2</accession>
<keyword evidence="1" id="KW-0472">Membrane</keyword>
<dbReference type="Pfam" id="PF13968">
    <property type="entry name" value="DUF4220"/>
    <property type="match status" value="1"/>
</dbReference>